<feature type="region of interest" description="Disordered" evidence="1">
    <location>
        <begin position="1"/>
        <end position="22"/>
    </location>
</feature>
<gene>
    <name evidence="2" type="ORF">KFK09_009745</name>
</gene>
<name>A0A8T3BKV4_DENNO</name>
<dbReference type="Proteomes" id="UP000829196">
    <property type="component" value="Unassembled WGS sequence"/>
</dbReference>
<dbReference type="AlphaFoldDB" id="A0A8T3BKV4"/>
<proteinExistence type="predicted"/>
<keyword evidence="3" id="KW-1185">Reference proteome</keyword>
<organism evidence="2 3">
    <name type="scientific">Dendrobium nobile</name>
    <name type="common">Orchid</name>
    <dbReference type="NCBI Taxonomy" id="94219"/>
    <lineage>
        <taxon>Eukaryota</taxon>
        <taxon>Viridiplantae</taxon>
        <taxon>Streptophyta</taxon>
        <taxon>Embryophyta</taxon>
        <taxon>Tracheophyta</taxon>
        <taxon>Spermatophyta</taxon>
        <taxon>Magnoliopsida</taxon>
        <taxon>Liliopsida</taxon>
        <taxon>Asparagales</taxon>
        <taxon>Orchidaceae</taxon>
        <taxon>Epidendroideae</taxon>
        <taxon>Malaxideae</taxon>
        <taxon>Dendrobiinae</taxon>
        <taxon>Dendrobium</taxon>
    </lineage>
</organism>
<evidence type="ECO:0000313" key="3">
    <source>
        <dbReference type="Proteomes" id="UP000829196"/>
    </source>
</evidence>
<accession>A0A8T3BKV4</accession>
<feature type="compositionally biased region" description="Polar residues" evidence="1">
    <location>
        <begin position="8"/>
        <end position="17"/>
    </location>
</feature>
<evidence type="ECO:0000313" key="2">
    <source>
        <dbReference type="EMBL" id="KAI0513715.1"/>
    </source>
</evidence>
<sequence>MEVRMMVSSKSPTMDKNSVSDRCPAKVRQRAEVRHIGLKSGDERRFDIGSVEFCTSSSFFDAVRVRSFDDIPFLLERKLRHFMIGSNNKSSLAVKTVHFAVFLRCCSTSASSPFVNVRLRSSKAFPSCWIGSYDILIGSTDGSSLAAKVTFSPFRTLLRPNPVNPLNQRISEFRDLPRKGAIWLDIRLKSGITLSTVCLLSGLCPNHGCCHRTDRLKSGITLSTVYLVLSQFYLHETLDETGALAVK</sequence>
<dbReference type="EMBL" id="JAGYWB010000008">
    <property type="protein sequence ID" value="KAI0513715.1"/>
    <property type="molecule type" value="Genomic_DNA"/>
</dbReference>
<protein>
    <submittedName>
        <fullName evidence="2">Uncharacterized protein</fullName>
    </submittedName>
</protein>
<reference evidence="2" key="1">
    <citation type="journal article" date="2022" name="Front. Genet.">
        <title>Chromosome-Scale Assembly of the Dendrobium nobile Genome Provides Insights Into the Molecular Mechanism of the Biosynthesis of the Medicinal Active Ingredient of Dendrobium.</title>
        <authorList>
            <person name="Xu Q."/>
            <person name="Niu S.-C."/>
            <person name="Li K.-L."/>
            <person name="Zheng P.-J."/>
            <person name="Zhang X.-J."/>
            <person name="Jia Y."/>
            <person name="Liu Y."/>
            <person name="Niu Y.-X."/>
            <person name="Yu L.-H."/>
            <person name="Chen D.-F."/>
            <person name="Zhang G.-Q."/>
        </authorList>
    </citation>
    <scope>NUCLEOTIDE SEQUENCE</scope>
    <source>
        <tissue evidence="2">Leaf</tissue>
    </source>
</reference>
<comment type="caution">
    <text evidence="2">The sequence shown here is derived from an EMBL/GenBank/DDBJ whole genome shotgun (WGS) entry which is preliminary data.</text>
</comment>
<evidence type="ECO:0000256" key="1">
    <source>
        <dbReference type="SAM" id="MobiDB-lite"/>
    </source>
</evidence>